<accession>A0A3P7J4D8</accession>
<name>A0A3P7J4D8_STRVU</name>
<dbReference type="EMBL" id="UYYB01094557">
    <property type="protein sequence ID" value="VDM74629.1"/>
    <property type="molecule type" value="Genomic_DNA"/>
</dbReference>
<dbReference type="OrthoDB" id="5873442at2759"/>
<feature type="region of interest" description="Disordered" evidence="1">
    <location>
        <begin position="66"/>
        <end position="151"/>
    </location>
</feature>
<dbReference type="Proteomes" id="UP000270094">
    <property type="component" value="Unassembled WGS sequence"/>
</dbReference>
<dbReference type="AlphaFoldDB" id="A0A3P7J4D8"/>
<feature type="compositionally biased region" description="Basic and acidic residues" evidence="1">
    <location>
        <begin position="137"/>
        <end position="151"/>
    </location>
</feature>
<organism evidence="2 3">
    <name type="scientific">Strongylus vulgaris</name>
    <name type="common">Blood worm</name>
    <dbReference type="NCBI Taxonomy" id="40348"/>
    <lineage>
        <taxon>Eukaryota</taxon>
        <taxon>Metazoa</taxon>
        <taxon>Ecdysozoa</taxon>
        <taxon>Nematoda</taxon>
        <taxon>Chromadorea</taxon>
        <taxon>Rhabditida</taxon>
        <taxon>Rhabditina</taxon>
        <taxon>Rhabditomorpha</taxon>
        <taxon>Strongyloidea</taxon>
        <taxon>Strongylidae</taxon>
        <taxon>Strongylus</taxon>
    </lineage>
</organism>
<evidence type="ECO:0000313" key="3">
    <source>
        <dbReference type="Proteomes" id="UP000270094"/>
    </source>
</evidence>
<evidence type="ECO:0000313" key="2">
    <source>
        <dbReference type="EMBL" id="VDM74629.1"/>
    </source>
</evidence>
<evidence type="ECO:0000256" key="1">
    <source>
        <dbReference type="SAM" id="MobiDB-lite"/>
    </source>
</evidence>
<protein>
    <submittedName>
        <fullName evidence="2">Uncharacterized protein</fullName>
    </submittedName>
</protein>
<reference evidence="2 3" key="1">
    <citation type="submission" date="2018-11" db="EMBL/GenBank/DDBJ databases">
        <authorList>
            <consortium name="Pathogen Informatics"/>
        </authorList>
    </citation>
    <scope>NUCLEOTIDE SEQUENCE [LARGE SCALE GENOMIC DNA]</scope>
</reference>
<sequence length="165" mass="18231">MTRARGAAEASASHTYALIHLPIVSASFPVRNCQHYASYNHNVWSLPHLPGGLRYIDSSVSTESYRADTSTSSDSINRYQDSADGCMLGSEPEPPLLSRIVGVPPPPPPRAPSTALLLRRPSTSTPKQPQKQQQQPKRGDPKSKYGESPYKEEQAYVRIHCFFPI</sequence>
<keyword evidence="3" id="KW-1185">Reference proteome</keyword>
<gene>
    <name evidence="2" type="ORF">SVUK_LOCUS9627</name>
</gene>
<feature type="compositionally biased region" description="Polar residues" evidence="1">
    <location>
        <begin position="66"/>
        <end position="80"/>
    </location>
</feature>
<feature type="compositionally biased region" description="Low complexity" evidence="1">
    <location>
        <begin position="112"/>
        <end position="136"/>
    </location>
</feature>
<proteinExistence type="predicted"/>